<keyword evidence="1" id="KW-1133">Transmembrane helix</keyword>
<keyword evidence="1" id="KW-0812">Transmembrane</keyword>
<dbReference type="HOGENOM" id="CLU_2230476_0_0_2"/>
<feature type="transmembrane region" description="Helical" evidence="1">
    <location>
        <begin position="9"/>
        <end position="31"/>
    </location>
</feature>
<evidence type="ECO:0000313" key="3">
    <source>
        <dbReference type="Proteomes" id="UP000001431"/>
    </source>
</evidence>
<protein>
    <submittedName>
        <fullName evidence="2">Uncharacterized protein</fullName>
    </submittedName>
</protein>
<dbReference type="KEGG" id="pcl:Pcal_1420"/>
<dbReference type="STRING" id="410359.Pcal_1420"/>
<keyword evidence="3" id="KW-1185">Reference proteome</keyword>
<dbReference type="Proteomes" id="UP000001431">
    <property type="component" value="Chromosome"/>
</dbReference>
<dbReference type="RefSeq" id="WP_011850098.1">
    <property type="nucleotide sequence ID" value="NC_009073.1"/>
</dbReference>
<dbReference type="AlphaFoldDB" id="A3MW23"/>
<keyword evidence="1" id="KW-0472">Membrane</keyword>
<dbReference type="EMBL" id="CP000561">
    <property type="protein sequence ID" value="ABO08840.1"/>
    <property type="molecule type" value="Genomic_DNA"/>
</dbReference>
<accession>A3MW23</accession>
<gene>
    <name evidence="2" type="ordered locus">Pcal_1420</name>
</gene>
<evidence type="ECO:0000256" key="1">
    <source>
        <dbReference type="SAM" id="Phobius"/>
    </source>
</evidence>
<feature type="transmembrane region" description="Helical" evidence="1">
    <location>
        <begin position="84"/>
        <end position="103"/>
    </location>
</feature>
<feature type="transmembrane region" description="Helical" evidence="1">
    <location>
        <begin position="51"/>
        <end position="77"/>
    </location>
</feature>
<dbReference type="GeneID" id="4909268"/>
<sequence length="105" mass="10864">MIEKRFSNAVFYTVLLALAMLVADVILYALANPQATSERVNAIMTGSRENISTTLLGQIGVALLGVASSIGLLAALTNLKNKRAAALAVAILIITALAAIGVIRA</sequence>
<proteinExistence type="predicted"/>
<name>A3MW23_PYRCJ</name>
<reference evidence="2" key="1">
    <citation type="submission" date="2007-02" db="EMBL/GenBank/DDBJ databases">
        <title>Complete sequence of Pyrobaculum calidifontis JCM 11548.</title>
        <authorList>
            <consortium name="US DOE Joint Genome Institute"/>
            <person name="Copeland A."/>
            <person name="Lucas S."/>
            <person name="Lapidus A."/>
            <person name="Barry K."/>
            <person name="Glavina del Rio T."/>
            <person name="Dalin E."/>
            <person name="Tice H."/>
            <person name="Pitluck S."/>
            <person name="Chain P."/>
            <person name="Malfatti S."/>
            <person name="Shin M."/>
            <person name="Vergez L."/>
            <person name="Schmutz J."/>
            <person name="Larimer F."/>
            <person name="Land M."/>
            <person name="Hauser L."/>
            <person name="Kyrpides N."/>
            <person name="Mikhailova N."/>
            <person name="Cozen A.E."/>
            <person name="Fitz-Gibbon S.T."/>
            <person name="House C.H."/>
            <person name="Saltikov C."/>
            <person name="Lowe T.M."/>
            <person name="Richardson P."/>
        </authorList>
    </citation>
    <scope>NUCLEOTIDE SEQUENCE [LARGE SCALE GENOMIC DNA]</scope>
    <source>
        <strain evidence="2">JCM 11548</strain>
    </source>
</reference>
<evidence type="ECO:0000313" key="2">
    <source>
        <dbReference type="EMBL" id="ABO08840.1"/>
    </source>
</evidence>
<organism evidence="2 3">
    <name type="scientific">Pyrobaculum calidifontis (strain DSM 21063 / JCM 11548 / VA1)</name>
    <dbReference type="NCBI Taxonomy" id="410359"/>
    <lineage>
        <taxon>Archaea</taxon>
        <taxon>Thermoproteota</taxon>
        <taxon>Thermoprotei</taxon>
        <taxon>Thermoproteales</taxon>
        <taxon>Thermoproteaceae</taxon>
        <taxon>Pyrobaculum</taxon>
    </lineage>
</organism>